<evidence type="ECO:0008006" key="4">
    <source>
        <dbReference type="Google" id="ProtNLM"/>
    </source>
</evidence>
<reference evidence="3" key="1">
    <citation type="journal article" date="2019" name="Int. J. Syst. Evol. Microbiol.">
        <title>The Global Catalogue of Microorganisms (GCM) 10K type strain sequencing project: providing services to taxonomists for standard genome sequencing and annotation.</title>
        <authorList>
            <consortium name="The Broad Institute Genomics Platform"/>
            <consortium name="The Broad Institute Genome Sequencing Center for Infectious Disease"/>
            <person name="Wu L."/>
            <person name="Ma J."/>
        </authorList>
    </citation>
    <scope>NUCLEOTIDE SEQUENCE [LARGE SCALE GENOMIC DNA]</scope>
    <source>
        <strain evidence="3">JCM 16702</strain>
    </source>
</reference>
<evidence type="ECO:0000313" key="2">
    <source>
        <dbReference type="EMBL" id="GAA4100368.1"/>
    </source>
</evidence>
<feature type="region of interest" description="Disordered" evidence="1">
    <location>
        <begin position="59"/>
        <end position="84"/>
    </location>
</feature>
<dbReference type="Proteomes" id="UP001500683">
    <property type="component" value="Unassembled WGS sequence"/>
</dbReference>
<gene>
    <name evidence="2" type="ORF">GCM10022214_77070</name>
</gene>
<accession>A0ABP7X004</accession>
<sequence length="99" mass="10203">MPPAFSTTCVIWLTALPPAGTSSRTVMEYDTLGTLATTAPSAVGSLFVRPIVPCQNGMGGSVARPRGAADPPPQNARAAVTTSSTTVGSGMRVLSIRRW</sequence>
<name>A0ABP7X004_9ACTN</name>
<evidence type="ECO:0000256" key="1">
    <source>
        <dbReference type="SAM" id="MobiDB-lite"/>
    </source>
</evidence>
<comment type="caution">
    <text evidence="2">The sequence shown here is derived from an EMBL/GenBank/DDBJ whole genome shotgun (WGS) entry which is preliminary data.</text>
</comment>
<protein>
    <recommendedName>
        <fullName evidence="4">Secreted protein</fullName>
    </recommendedName>
</protein>
<proteinExistence type="predicted"/>
<organism evidence="2 3">
    <name type="scientific">Actinomadura miaoliensis</name>
    <dbReference type="NCBI Taxonomy" id="430685"/>
    <lineage>
        <taxon>Bacteria</taxon>
        <taxon>Bacillati</taxon>
        <taxon>Actinomycetota</taxon>
        <taxon>Actinomycetes</taxon>
        <taxon>Streptosporangiales</taxon>
        <taxon>Thermomonosporaceae</taxon>
        <taxon>Actinomadura</taxon>
    </lineage>
</organism>
<dbReference type="EMBL" id="BAAAZG010000061">
    <property type="protein sequence ID" value="GAA4100368.1"/>
    <property type="molecule type" value="Genomic_DNA"/>
</dbReference>
<evidence type="ECO:0000313" key="3">
    <source>
        <dbReference type="Proteomes" id="UP001500683"/>
    </source>
</evidence>
<keyword evidence="3" id="KW-1185">Reference proteome</keyword>